<name>A0A6J4TSF9_9BACT</name>
<evidence type="ECO:0000313" key="2">
    <source>
        <dbReference type="EMBL" id="CAA9531393.1"/>
    </source>
</evidence>
<dbReference type="EMBL" id="CADCWE010000058">
    <property type="protein sequence ID" value="CAA9531393.1"/>
    <property type="molecule type" value="Genomic_DNA"/>
</dbReference>
<organism evidence="2">
    <name type="scientific">uncultured Thermomicrobiales bacterium</name>
    <dbReference type="NCBI Taxonomy" id="1645740"/>
    <lineage>
        <taxon>Bacteria</taxon>
        <taxon>Pseudomonadati</taxon>
        <taxon>Thermomicrobiota</taxon>
        <taxon>Thermomicrobia</taxon>
        <taxon>Thermomicrobiales</taxon>
        <taxon>environmental samples</taxon>
    </lineage>
</organism>
<feature type="transmembrane region" description="Helical" evidence="1">
    <location>
        <begin position="27"/>
        <end position="48"/>
    </location>
</feature>
<sequence length="49" mass="5101">MGGIINRVKELTGIYGLGFERESVMGIGLPIGLVVVVGGIGWAINALFL</sequence>
<accession>A0A6J4TSF9</accession>
<keyword evidence="1" id="KW-0812">Transmembrane</keyword>
<dbReference type="AlphaFoldDB" id="A0A6J4TSF9"/>
<keyword evidence="1" id="KW-0472">Membrane</keyword>
<keyword evidence="1" id="KW-1133">Transmembrane helix</keyword>
<reference evidence="2" key="1">
    <citation type="submission" date="2020-02" db="EMBL/GenBank/DDBJ databases">
        <authorList>
            <person name="Meier V. D."/>
        </authorList>
    </citation>
    <scope>NUCLEOTIDE SEQUENCE</scope>
    <source>
        <strain evidence="2">AVDCRST_MAG73</strain>
    </source>
</reference>
<evidence type="ECO:0000256" key="1">
    <source>
        <dbReference type="SAM" id="Phobius"/>
    </source>
</evidence>
<protein>
    <submittedName>
        <fullName evidence="2">Uncharacterized protein</fullName>
    </submittedName>
</protein>
<gene>
    <name evidence="2" type="ORF">AVDCRST_MAG73-986</name>
</gene>
<proteinExistence type="predicted"/>